<proteinExistence type="predicted"/>
<dbReference type="GO" id="GO:0046872">
    <property type="term" value="F:metal ion binding"/>
    <property type="evidence" value="ECO:0007669"/>
    <property type="project" value="UniProtKB-KW"/>
</dbReference>
<sequence length="95" mass="9700">MNRQLPALAALALGIIASSSVMAAEKTLTLAVKNMDCAACPSIVKGSLEAVPGVASVAVSYKDRTATIIYDDDKADVNQLTSATTKAGYPSAPKS</sequence>
<dbReference type="PROSITE" id="PS01047">
    <property type="entry name" value="HMA_1"/>
    <property type="match status" value="1"/>
</dbReference>
<evidence type="ECO:0000313" key="4">
    <source>
        <dbReference type="EMBL" id="SED12470.1"/>
    </source>
</evidence>
<evidence type="ECO:0000313" key="5">
    <source>
        <dbReference type="Proteomes" id="UP000183208"/>
    </source>
</evidence>
<name>A0A1M6YJV3_9BRAD</name>
<feature type="domain" description="HMA" evidence="3">
    <location>
        <begin position="26"/>
        <end position="92"/>
    </location>
</feature>
<dbReference type="AlphaFoldDB" id="A0A1M6YJV3"/>
<gene>
    <name evidence="4" type="ORF">SAMN05444171_3203</name>
</gene>
<feature type="signal peptide" evidence="2">
    <location>
        <begin position="1"/>
        <end position="23"/>
    </location>
</feature>
<keyword evidence="2" id="KW-0732">Signal</keyword>
<protein>
    <submittedName>
        <fullName evidence="4">Mercuric ion binding protein</fullName>
    </submittedName>
</protein>
<organism evidence="4 5">
    <name type="scientific">Bradyrhizobium lablabi</name>
    <dbReference type="NCBI Taxonomy" id="722472"/>
    <lineage>
        <taxon>Bacteria</taxon>
        <taxon>Pseudomonadati</taxon>
        <taxon>Pseudomonadota</taxon>
        <taxon>Alphaproteobacteria</taxon>
        <taxon>Hyphomicrobiales</taxon>
        <taxon>Nitrobacteraceae</taxon>
        <taxon>Bradyrhizobium</taxon>
    </lineage>
</organism>
<dbReference type="OrthoDB" id="7205933at2"/>
<evidence type="ECO:0000256" key="1">
    <source>
        <dbReference type="ARBA" id="ARBA00022723"/>
    </source>
</evidence>
<dbReference type="Pfam" id="PF00403">
    <property type="entry name" value="HMA"/>
    <property type="match status" value="1"/>
</dbReference>
<dbReference type="Proteomes" id="UP000183208">
    <property type="component" value="Unassembled WGS sequence"/>
</dbReference>
<dbReference type="PROSITE" id="PS50846">
    <property type="entry name" value="HMA_2"/>
    <property type="match status" value="1"/>
</dbReference>
<dbReference type="RefSeq" id="WP_074820526.1">
    <property type="nucleotide sequence ID" value="NZ_FNTI01000001.1"/>
</dbReference>
<feature type="chain" id="PRO_5030031632" evidence="2">
    <location>
        <begin position="24"/>
        <end position="95"/>
    </location>
</feature>
<keyword evidence="1" id="KW-0479">Metal-binding</keyword>
<dbReference type="PRINTS" id="PR00946">
    <property type="entry name" value="HGSCAVENGER"/>
</dbReference>
<accession>A0A1M6YJV3</accession>
<dbReference type="InterPro" id="IPR006121">
    <property type="entry name" value="HMA_dom"/>
</dbReference>
<dbReference type="Gene3D" id="3.30.70.100">
    <property type="match status" value="1"/>
</dbReference>
<dbReference type="InterPro" id="IPR036163">
    <property type="entry name" value="HMA_dom_sf"/>
</dbReference>
<dbReference type="InterPro" id="IPR001802">
    <property type="entry name" value="MerP/CopZ"/>
</dbReference>
<evidence type="ECO:0000259" key="3">
    <source>
        <dbReference type="PROSITE" id="PS50846"/>
    </source>
</evidence>
<evidence type="ECO:0000256" key="2">
    <source>
        <dbReference type="SAM" id="SignalP"/>
    </source>
</evidence>
<dbReference type="SUPFAM" id="SSF55008">
    <property type="entry name" value="HMA, heavy metal-associated domain"/>
    <property type="match status" value="1"/>
</dbReference>
<dbReference type="CDD" id="cd00371">
    <property type="entry name" value="HMA"/>
    <property type="match status" value="1"/>
</dbReference>
<dbReference type="InterPro" id="IPR017969">
    <property type="entry name" value="Heavy-metal-associated_CS"/>
</dbReference>
<reference evidence="4 5" key="1">
    <citation type="submission" date="2016-10" db="EMBL/GenBank/DDBJ databases">
        <authorList>
            <person name="de Groot N.N."/>
        </authorList>
    </citation>
    <scope>NUCLEOTIDE SEQUENCE [LARGE SCALE GENOMIC DNA]</scope>
    <source>
        <strain evidence="4 5">GAS522</strain>
    </source>
</reference>
<dbReference type="EMBL" id="FNTI01000001">
    <property type="protein sequence ID" value="SED12470.1"/>
    <property type="molecule type" value="Genomic_DNA"/>
</dbReference>